<comment type="subcellular location">
    <subcellularLocation>
        <location evidence="1 11">Nucleus</location>
    </subcellularLocation>
</comment>
<comment type="catalytic activity">
    <reaction evidence="10 11">
        <text>L-lysyl(79)-[histone H3] + 3 S-adenosyl-L-methionine = N(6),N(6),N(6)-trimethyl-L-lysyl(79)-[histone H3] + 3 S-adenosyl-L-homocysteine + 3 H(+)</text>
        <dbReference type="Rhea" id="RHEA:60328"/>
        <dbReference type="Rhea" id="RHEA-COMP:15549"/>
        <dbReference type="Rhea" id="RHEA-COMP:15552"/>
        <dbReference type="ChEBI" id="CHEBI:15378"/>
        <dbReference type="ChEBI" id="CHEBI:29969"/>
        <dbReference type="ChEBI" id="CHEBI:57856"/>
        <dbReference type="ChEBI" id="CHEBI:59789"/>
        <dbReference type="ChEBI" id="CHEBI:61961"/>
        <dbReference type="EC" id="2.1.1.360"/>
    </reaction>
</comment>
<evidence type="ECO:0000256" key="8">
    <source>
        <dbReference type="ARBA" id="ARBA00023242"/>
    </source>
</evidence>
<keyword evidence="5 11" id="KW-0808">Transferase</keyword>
<reference evidence="13" key="1">
    <citation type="submission" date="2020-11" db="EMBL/GenBank/DDBJ databases">
        <authorList>
            <consortium name="DOE Joint Genome Institute"/>
            <person name="Ahrendt S."/>
            <person name="Riley R."/>
            <person name="Andreopoulos W."/>
            <person name="Labutti K."/>
            <person name="Pangilinan J."/>
            <person name="Ruiz-Duenas F.J."/>
            <person name="Barrasa J.M."/>
            <person name="Sanchez-Garcia M."/>
            <person name="Camarero S."/>
            <person name="Miyauchi S."/>
            <person name="Serrano A."/>
            <person name="Linde D."/>
            <person name="Babiker R."/>
            <person name="Drula E."/>
            <person name="Ayuso-Fernandez I."/>
            <person name="Pacheco R."/>
            <person name="Padilla G."/>
            <person name="Ferreira P."/>
            <person name="Barriuso J."/>
            <person name="Kellner H."/>
            <person name="Castanera R."/>
            <person name="Alfaro M."/>
            <person name="Ramirez L."/>
            <person name="Pisabarro A.G."/>
            <person name="Kuo A."/>
            <person name="Tritt A."/>
            <person name="Lipzen A."/>
            <person name="He G."/>
            <person name="Yan M."/>
            <person name="Ng V."/>
            <person name="Cullen D."/>
            <person name="Martin F."/>
            <person name="Rosso M.-N."/>
            <person name="Henrissat B."/>
            <person name="Hibbett D."/>
            <person name="Martinez A.T."/>
            <person name="Grigoriev I.V."/>
        </authorList>
    </citation>
    <scope>NUCLEOTIDE SEQUENCE</scope>
    <source>
        <strain evidence="13">AH 40177</strain>
    </source>
</reference>
<dbReference type="GO" id="GO:0005634">
    <property type="term" value="C:nucleus"/>
    <property type="evidence" value="ECO:0007669"/>
    <property type="project" value="UniProtKB-SubCell"/>
</dbReference>
<dbReference type="Pfam" id="PF08123">
    <property type="entry name" value="DOT1"/>
    <property type="match status" value="1"/>
</dbReference>
<dbReference type="GO" id="GO:0000077">
    <property type="term" value="P:DNA damage checkpoint signaling"/>
    <property type="evidence" value="ECO:0007669"/>
    <property type="project" value="TreeGrafter"/>
</dbReference>
<dbReference type="OrthoDB" id="443402at2759"/>
<evidence type="ECO:0000256" key="4">
    <source>
        <dbReference type="ARBA" id="ARBA00022603"/>
    </source>
</evidence>
<dbReference type="PROSITE" id="PS51569">
    <property type="entry name" value="DOT1"/>
    <property type="match status" value="1"/>
</dbReference>
<evidence type="ECO:0000256" key="7">
    <source>
        <dbReference type="ARBA" id="ARBA00022853"/>
    </source>
</evidence>
<comment type="activity regulation">
    <text evidence="11">Ubiquitination of histone H2B to form H2BK123ub1 is required for efficient DOT1 methyltransferase activity on histone H3.</text>
</comment>
<dbReference type="GO" id="GO:0140956">
    <property type="term" value="F:histone H3K79 trimethyltransferase activity"/>
    <property type="evidence" value="ECO:0007669"/>
    <property type="project" value="UniProtKB-EC"/>
</dbReference>
<dbReference type="CDD" id="cd02440">
    <property type="entry name" value="AdoMet_MTases"/>
    <property type="match status" value="1"/>
</dbReference>
<proteinExistence type="inferred from homology"/>
<dbReference type="EMBL" id="JADNRY010000275">
    <property type="protein sequence ID" value="KAF9059833.1"/>
    <property type="molecule type" value="Genomic_DNA"/>
</dbReference>
<evidence type="ECO:0000313" key="14">
    <source>
        <dbReference type="Proteomes" id="UP000772434"/>
    </source>
</evidence>
<accession>A0A9P5PAC4</accession>
<evidence type="ECO:0000259" key="12">
    <source>
        <dbReference type="PROSITE" id="PS51569"/>
    </source>
</evidence>
<feature type="domain" description="DOT1" evidence="12">
    <location>
        <begin position="1"/>
        <end position="220"/>
    </location>
</feature>
<comment type="miscellaneous">
    <text evidence="11">In contrast to other lysine histone methyltransferases, it does not contain a SET domain, suggesting the existence of another mechanism for methylation of lysine residues of histones.</text>
</comment>
<keyword evidence="14" id="KW-1185">Reference proteome</keyword>
<keyword evidence="7 11" id="KW-0156">Chromatin regulator</keyword>
<evidence type="ECO:0000256" key="6">
    <source>
        <dbReference type="ARBA" id="ARBA00022691"/>
    </source>
</evidence>
<dbReference type="PANTHER" id="PTHR21451:SF0">
    <property type="entry name" value="HISTONE-LYSINE N-METHYLTRANSFERASE, H3 LYSINE-79 SPECIFIC"/>
    <property type="match status" value="1"/>
</dbReference>
<evidence type="ECO:0000313" key="13">
    <source>
        <dbReference type="EMBL" id="KAF9059833.1"/>
    </source>
</evidence>
<dbReference type="InterPro" id="IPR030445">
    <property type="entry name" value="H3-K79_meTrfase"/>
</dbReference>
<evidence type="ECO:0000256" key="11">
    <source>
        <dbReference type="RuleBase" id="RU271113"/>
    </source>
</evidence>
<keyword evidence="8 11" id="KW-0539">Nucleus</keyword>
<gene>
    <name evidence="13" type="ORF">BDP27DRAFT_1496053</name>
</gene>
<name>A0A9P5PAC4_9AGAR</name>
<dbReference type="PANTHER" id="PTHR21451">
    <property type="entry name" value="HISTONE H3 METHYLTRANSFERASE"/>
    <property type="match status" value="1"/>
</dbReference>
<evidence type="ECO:0000256" key="2">
    <source>
        <dbReference type="ARBA" id="ARBA00012190"/>
    </source>
</evidence>
<evidence type="ECO:0000256" key="5">
    <source>
        <dbReference type="ARBA" id="ARBA00022679"/>
    </source>
</evidence>
<dbReference type="GO" id="GO:0006281">
    <property type="term" value="P:DNA repair"/>
    <property type="evidence" value="ECO:0007669"/>
    <property type="project" value="TreeGrafter"/>
</dbReference>
<keyword evidence="4 11" id="KW-0489">Methyltransferase</keyword>
<dbReference type="Gene3D" id="3.40.50.150">
    <property type="entry name" value="Vaccinia Virus protein VP39"/>
    <property type="match status" value="1"/>
</dbReference>
<dbReference type="InterPro" id="IPR029063">
    <property type="entry name" value="SAM-dependent_MTases_sf"/>
</dbReference>
<evidence type="ECO:0000256" key="1">
    <source>
        <dbReference type="ARBA" id="ARBA00004123"/>
    </source>
</evidence>
<dbReference type="InterPro" id="IPR025789">
    <property type="entry name" value="DOT1_dom"/>
</dbReference>
<protein>
    <recommendedName>
        <fullName evidence="3 11">Histone-lysine N-methyltransferase, H3 lysine-79 specific</fullName>
        <ecNumber evidence="2 11">2.1.1.360</ecNumber>
    </recommendedName>
    <alternativeName>
        <fullName evidence="9 11">Histone H3-K79 methyltransferase</fullName>
    </alternativeName>
</protein>
<organism evidence="13 14">
    <name type="scientific">Rhodocollybia butyracea</name>
    <dbReference type="NCBI Taxonomy" id="206335"/>
    <lineage>
        <taxon>Eukaryota</taxon>
        <taxon>Fungi</taxon>
        <taxon>Dikarya</taxon>
        <taxon>Basidiomycota</taxon>
        <taxon>Agaricomycotina</taxon>
        <taxon>Agaricomycetes</taxon>
        <taxon>Agaricomycetidae</taxon>
        <taxon>Agaricales</taxon>
        <taxon>Marasmiineae</taxon>
        <taxon>Omphalotaceae</taxon>
        <taxon>Rhodocollybia</taxon>
    </lineage>
</organism>
<evidence type="ECO:0000256" key="10">
    <source>
        <dbReference type="ARBA" id="ARBA00047770"/>
    </source>
</evidence>
<feature type="non-terminal residue" evidence="13">
    <location>
        <position position="1"/>
    </location>
</feature>
<evidence type="ECO:0000256" key="3">
    <source>
        <dbReference type="ARBA" id="ARBA00020987"/>
    </source>
</evidence>
<dbReference type="EC" id="2.1.1.360" evidence="2 11"/>
<dbReference type="SUPFAM" id="SSF53335">
    <property type="entry name" value="S-adenosyl-L-methionine-dependent methyltransferases"/>
    <property type="match status" value="1"/>
</dbReference>
<dbReference type="Proteomes" id="UP000772434">
    <property type="component" value="Unassembled WGS sequence"/>
</dbReference>
<evidence type="ECO:0000256" key="9">
    <source>
        <dbReference type="ARBA" id="ARBA00029821"/>
    </source>
</evidence>
<comment type="caution">
    <text evidence="13">The sequence shown here is derived from an EMBL/GenBank/DDBJ whole genome shotgun (WGS) entry which is preliminary data.</text>
</comment>
<dbReference type="GO" id="GO:0032259">
    <property type="term" value="P:methylation"/>
    <property type="evidence" value="ECO:0007669"/>
    <property type="project" value="UniProtKB-KW"/>
</dbReference>
<sequence length="220" mass="24389">PPEMFLSLLQRCYNIHVEPSHEALFYQPKSGSGEQYGELKPVLIQQIFQDAHITSSSVFVDLGSGAGTVVSQASLVYGCKSHGIEIRELASTLADKLWKSLQARARLWGITTGEVELINGDIRNNQQVVDLIKIADLILVCNEVFPASLNNALGSLLLSMKPGVLVVSLQSLMLTPRIESCNRNPVFLTVHFTKAVKQYKSNTTNWKHAGGTYYQYQRLP</sequence>
<comment type="function">
    <text evidence="11">Histone methyltransferase that specifically trimethylates histone H3 to form H3K79me3. This methylation is required for telomere silencing and for the pachytene checkpoint during the meiotic cell cycle by allowing the recruitment of RAD9 to double strand breaks. Nucleosomes are preferred as substrate compared to free histone.</text>
</comment>
<keyword evidence="6 11" id="KW-0949">S-adenosyl-L-methionine</keyword>
<comment type="similarity">
    <text evidence="11">Belongs to the class I-like SAM-binding methyltransferase superfamily. DOT1 family.</text>
</comment>
<dbReference type="AlphaFoldDB" id="A0A9P5PAC4"/>